<evidence type="ECO:0000259" key="3">
    <source>
        <dbReference type="Pfam" id="PF02932"/>
    </source>
</evidence>
<organism evidence="5">
    <name type="scientific">Volvox carteri f. nagariensis</name>
    <dbReference type="NCBI Taxonomy" id="3068"/>
    <lineage>
        <taxon>Eukaryota</taxon>
        <taxon>Viridiplantae</taxon>
        <taxon>Chlorophyta</taxon>
        <taxon>core chlorophytes</taxon>
        <taxon>Chlorophyceae</taxon>
        <taxon>CS clade</taxon>
        <taxon>Chlamydomonadales</taxon>
        <taxon>Volvocaceae</taxon>
        <taxon>Volvox</taxon>
    </lineage>
</organism>
<dbReference type="EMBL" id="GL378344">
    <property type="protein sequence ID" value="EFJ47497.1"/>
    <property type="molecule type" value="Genomic_DNA"/>
</dbReference>
<dbReference type="RefSeq" id="XP_002951321.1">
    <property type="nucleotide sequence ID" value="XM_002951275.1"/>
</dbReference>
<evidence type="ECO:0000256" key="2">
    <source>
        <dbReference type="SAM" id="SignalP"/>
    </source>
</evidence>
<keyword evidence="5" id="KW-1185">Reference proteome</keyword>
<proteinExistence type="predicted"/>
<dbReference type="OrthoDB" id="2016799at2759"/>
<feature type="transmembrane region" description="Helical" evidence="1">
    <location>
        <begin position="190"/>
        <end position="212"/>
    </location>
</feature>
<feature type="domain" description="Neurotransmitter-gated ion-channel transmembrane" evidence="3">
    <location>
        <begin position="196"/>
        <end position="275"/>
    </location>
</feature>
<dbReference type="Pfam" id="PF02932">
    <property type="entry name" value="Neur_chan_memb"/>
    <property type="match status" value="1"/>
</dbReference>
<reference evidence="4 5" key="1">
    <citation type="journal article" date="2010" name="Science">
        <title>Genomic analysis of organismal complexity in the multicellular green alga Volvox carteri.</title>
        <authorList>
            <person name="Prochnik S.E."/>
            <person name="Umen J."/>
            <person name="Nedelcu A.M."/>
            <person name="Hallmann A."/>
            <person name="Miller S.M."/>
            <person name="Nishii I."/>
            <person name="Ferris P."/>
            <person name="Kuo A."/>
            <person name="Mitros T."/>
            <person name="Fritz-Laylin L.K."/>
            <person name="Hellsten U."/>
            <person name="Chapman J."/>
            <person name="Simakov O."/>
            <person name="Rensing S.A."/>
            <person name="Terry A."/>
            <person name="Pangilinan J."/>
            <person name="Kapitonov V."/>
            <person name="Jurka J."/>
            <person name="Salamov A."/>
            <person name="Shapiro H."/>
            <person name="Schmutz J."/>
            <person name="Grimwood J."/>
            <person name="Lindquist E."/>
            <person name="Lucas S."/>
            <person name="Grigoriev I.V."/>
            <person name="Schmitt R."/>
            <person name="Kirk D."/>
            <person name="Rokhsar D.S."/>
        </authorList>
    </citation>
    <scope>NUCLEOTIDE SEQUENCE [LARGE SCALE GENOMIC DNA]</scope>
    <source>
        <strain evidence="5">f. Nagariensis / Eve</strain>
    </source>
</reference>
<name>D8TY68_VOLCA</name>
<sequence length="314" mass="34946">MARWAPLCHLPVRTSQAVWWLVLTWTDFNAGRVVQASTAATEGVAATSSSTNCSRYCDSGGLASMGCCDGIWLPHIELLNILQYFDDQLPRYRINANPSTGIVTWSTRLVGKWYDMSSTAPLSNASGSASGKGTNQQVADYQAIAVHDRYFSNNTARGTTKPPHCGFFKKYDESRALYGPAVLIKRVSSYYVLTNLIPILLITLVAFVVFFMPQNELGDRMGVVLTMFLSLTAMQFVFDFPPANYINALQMVVLVSYIMIALACIESLIVNRIATVSEFLGTKRTCVRKYDTLLARYGADKRAKVNRRERVLLK</sequence>
<dbReference type="InParanoid" id="D8TY68"/>
<dbReference type="InterPro" id="IPR036719">
    <property type="entry name" value="Neuro-gated_channel_TM_sf"/>
</dbReference>
<accession>D8TY68</accession>
<keyword evidence="1" id="KW-0472">Membrane</keyword>
<dbReference type="KEGG" id="vcn:VOLCADRAFT_91876"/>
<feature type="chain" id="PRO_5003124003" description="Neurotransmitter-gated ion-channel transmembrane domain-containing protein" evidence="2">
    <location>
        <begin position="18"/>
        <end position="314"/>
    </location>
</feature>
<evidence type="ECO:0000313" key="5">
    <source>
        <dbReference type="Proteomes" id="UP000001058"/>
    </source>
</evidence>
<gene>
    <name evidence="4" type="ORF">VOLCADRAFT_91876</name>
</gene>
<dbReference type="Gene3D" id="1.20.58.390">
    <property type="entry name" value="Neurotransmitter-gated ion-channel transmembrane domain"/>
    <property type="match status" value="1"/>
</dbReference>
<dbReference type="GO" id="GO:0006811">
    <property type="term" value="P:monoatomic ion transport"/>
    <property type="evidence" value="ECO:0007669"/>
    <property type="project" value="InterPro"/>
</dbReference>
<keyword evidence="1" id="KW-0812">Transmembrane</keyword>
<dbReference type="GO" id="GO:0016020">
    <property type="term" value="C:membrane"/>
    <property type="evidence" value="ECO:0007669"/>
    <property type="project" value="InterPro"/>
</dbReference>
<dbReference type="InterPro" id="IPR006029">
    <property type="entry name" value="Neurotrans-gated_channel_TM"/>
</dbReference>
<dbReference type="eggNOG" id="ENOG502SGKW">
    <property type="taxonomic scope" value="Eukaryota"/>
</dbReference>
<dbReference type="AlphaFoldDB" id="D8TY68"/>
<feature type="transmembrane region" description="Helical" evidence="1">
    <location>
        <begin position="244"/>
        <end position="265"/>
    </location>
</feature>
<dbReference type="GeneID" id="9615481"/>
<feature type="transmembrane region" description="Helical" evidence="1">
    <location>
        <begin position="221"/>
        <end position="238"/>
    </location>
</feature>
<feature type="signal peptide" evidence="2">
    <location>
        <begin position="1"/>
        <end position="17"/>
    </location>
</feature>
<keyword evidence="2" id="KW-0732">Signal</keyword>
<evidence type="ECO:0000256" key="1">
    <source>
        <dbReference type="SAM" id="Phobius"/>
    </source>
</evidence>
<keyword evidence="1" id="KW-1133">Transmembrane helix</keyword>
<dbReference type="STRING" id="3068.D8TY68"/>
<dbReference type="SUPFAM" id="SSF90112">
    <property type="entry name" value="Neurotransmitter-gated ion-channel transmembrane pore"/>
    <property type="match status" value="1"/>
</dbReference>
<evidence type="ECO:0000313" key="4">
    <source>
        <dbReference type="EMBL" id="EFJ47497.1"/>
    </source>
</evidence>
<dbReference type="Proteomes" id="UP000001058">
    <property type="component" value="Unassembled WGS sequence"/>
</dbReference>
<dbReference type="InterPro" id="IPR038050">
    <property type="entry name" value="Neuro_actylchol_rec"/>
</dbReference>
<protein>
    <recommendedName>
        <fullName evidence="3">Neurotransmitter-gated ion-channel transmembrane domain-containing protein</fullName>
    </recommendedName>
</protein>